<name>A0A1V1PDG2_9BACT</name>
<dbReference type="Pfam" id="PF17864">
    <property type="entry name" value="AAA_lid_4"/>
    <property type="match status" value="1"/>
</dbReference>
<dbReference type="EMBL" id="ATBP01000110">
    <property type="protein sequence ID" value="ETR72824.1"/>
    <property type="molecule type" value="Genomic_DNA"/>
</dbReference>
<dbReference type="PANTHER" id="PTHR42848">
    <property type="match status" value="1"/>
</dbReference>
<feature type="binding site" evidence="9">
    <location>
        <position position="75"/>
    </location>
    <ligand>
        <name>ATP</name>
        <dbReference type="ChEBI" id="CHEBI:30616"/>
    </ligand>
</feature>
<evidence type="ECO:0000256" key="5">
    <source>
        <dbReference type="ARBA" id="ARBA00022840"/>
    </source>
</evidence>
<gene>
    <name evidence="9" type="primary">ruvB</name>
    <name evidence="11" type="ORF">OMM_01421</name>
</gene>
<feature type="binding site" evidence="9">
    <location>
        <position position="320"/>
    </location>
    <ligand>
        <name>DNA</name>
        <dbReference type="ChEBI" id="CHEBI:16991"/>
    </ligand>
</feature>
<dbReference type="HAMAP" id="MF_00016">
    <property type="entry name" value="DNA_HJ_migration_RuvB"/>
    <property type="match status" value="1"/>
</dbReference>
<comment type="subunit">
    <text evidence="9">Homohexamer. Forms an RuvA(8)-RuvB(12)-Holliday junction (HJ) complex. HJ DNA is sandwiched between 2 RuvA tetramers; dsDNA enters through RuvA and exits via RuvB. An RuvB hexamer assembles on each DNA strand where it exits the tetramer. Each RuvB hexamer is contacted by two RuvA subunits (via domain III) on 2 adjacent RuvB subunits; this complex drives branch migration. In the full resolvosome a probable DNA-RuvA(4)-RuvB(12)-RuvC(2) complex forms which resolves the HJ.</text>
</comment>
<dbReference type="PANTHER" id="PTHR42848:SF1">
    <property type="entry name" value="HOLLIDAY JUNCTION BRANCH MIGRATION COMPLEX SUBUNIT RUVB"/>
    <property type="match status" value="1"/>
</dbReference>
<feature type="region of interest" description="Small ATPAse domain (RuvB-S)" evidence="9">
    <location>
        <begin position="192"/>
        <end position="262"/>
    </location>
</feature>
<dbReference type="Gene3D" id="3.40.50.300">
    <property type="entry name" value="P-loop containing nucleotide triphosphate hydrolases"/>
    <property type="match status" value="1"/>
</dbReference>
<feature type="binding site" evidence="9">
    <location>
        <position position="77"/>
    </location>
    <ligand>
        <name>ATP</name>
        <dbReference type="ChEBI" id="CHEBI:30616"/>
    </ligand>
</feature>
<feature type="binding site" evidence="9">
    <location>
        <position position="76"/>
    </location>
    <ligand>
        <name>ATP</name>
        <dbReference type="ChEBI" id="CHEBI:30616"/>
    </ligand>
</feature>
<dbReference type="Pfam" id="PF05496">
    <property type="entry name" value="RuvB_N"/>
    <property type="match status" value="1"/>
</dbReference>
<dbReference type="GO" id="GO:0000400">
    <property type="term" value="F:four-way junction DNA binding"/>
    <property type="evidence" value="ECO:0007669"/>
    <property type="project" value="UniProtKB-UniRule"/>
</dbReference>
<comment type="catalytic activity">
    <reaction evidence="9">
        <text>ATP + H2O = ADP + phosphate + H(+)</text>
        <dbReference type="Rhea" id="RHEA:13065"/>
        <dbReference type="ChEBI" id="CHEBI:15377"/>
        <dbReference type="ChEBI" id="CHEBI:15378"/>
        <dbReference type="ChEBI" id="CHEBI:30616"/>
        <dbReference type="ChEBI" id="CHEBI:43474"/>
        <dbReference type="ChEBI" id="CHEBI:456216"/>
    </reaction>
</comment>
<evidence type="ECO:0000256" key="3">
    <source>
        <dbReference type="ARBA" id="ARBA00022763"/>
    </source>
</evidence>
<dbReference type="GO" id="GO:0005737">
    <property type="term" value="C:cytoplasm"/>
    <property type="evidence" value="ECO:0007669"/>
    <property type="project" value="UniProtKB-SubCell"/>
</dbReference>
<evidence type="ECO:0000256" key="9">
    <source>
        <dbReference type="HAMAP-Rule" id="MF_00016"/>
    </source>
</evidence>
<evidence type="ECO:0000313" key="12">
    <source>
        <dbReference type="Proteomes" id="UP000189670"/>
    </source>
</evidence>
<organism evidence="11 12">
    <name type="scientific">Candidatus Magnetoglobus multicellularis str. Araruama</name>
    <dbReference type="NCBI Taxonomy" id="890399"/>
    <lineage>
        <taxon>Bacteria</taxon>
        <taxon>Pseudomonadati</taxon>
        <taxon>Thermodesulfobacteriota</taxon>
        <taxon>Desulfobacteria</taxon>
        <taxon>Desulfobacterales</taxon>
        <taxon>Desulfobacteraceae</taxon>
        <taxon>Candidatus Magnetoglobus</taxon>
    </lineage>
</organism>
<dbReference type="GO" id="GO:0009378">
    <property type="term" value="F:four-way junction helicase activity"/>
    <property type="evidence" value="ECO:0007669"/>
    <property type="project" value="InterPro"/>
</dbReference>
<dbReference type="CDD" id="cd00009">
    <property type="entry name" value="AAA"/>
    <property type="match status" value="1"/>
</dbReference>
<feature type="region of interest" description="Head domain (RuvB-H)" evidence="9">
    <location>
        <begin position="265"/>
        <end position="363"/>
    </location>
</feature>
<evidence type="ECO:0000256" key="7">
    <source>
        <dbReference type="ARBA" id="ARBA00023172"/>
    </source>
</evidence>
<feature type="binding site" evidence="9">
    <location>
        <position position="76"/>
    </location>
    <ligand>
        <name>Mg(2+)</name>
        <dbReference type="ChEBI" id="CHEBI:18420"/>
    </ligand>
</feature>
<feature type="domain" description="AAA+ ATPase" evidence="10">
    <location>
        <begin position="61"/>
        <end position="188"/>
    </location>
</feature>
<keyword evidence="5 9" id="KW-0067">ATP-binding</keyword>
<feature type="binding site" evidence="9">
    <location>
        <position position="31"/>
    </location>
    <ligand>
        <name>ATP</name>
        <dbReference type="ChEBI" id="CHEBI:30616"/>
    </ligand>
</feature>
<comment type="subcellular location">
    <subcellularLocation>
        <location evidence="9">Cytoplasm</location>
    </subcellularLocation>
</comment>
<comment type="caution">
    <text evidence="11">The sequence shown here is derived from an EMBL/GenBank/DDBJ whole genome shotgun (WGS) entry which is preliminary data.</text>
</comment>
<dbReference type="InterPro" id="IPR004605">
    <property type="entry name" value="DNA_helicase_Holl-junc_RuvB"/>
</dbReference>
<feature type="binding site" evidence="9">
    <location>
        <position position="228"/>
    </location>
    <ligand>
        <name>ATP</name>
        <dbReference type="ChEBI" id="CHEBI:30616"/>
    </ligand>
</feature>
<proteinExistence type="inferred from homology"/>
<dbReference type="NCBIfam" id="NF000868">
    <property type="entry name" value="PRK00080.1"/>
    <property type="match status" value="1"/>
</dbReference>
<feature type="binding site" evidence="9">
    <location>
        <position position="72"/>
    </location>
    <ligand>
        <name>ATP</name>
        <dbReference type="ChEBI" id="CHEBI:30616"/>
    </ligand>
</feature>
<dbReference type="Gene3D" id="1.10.10.10">
    <property type="entry name" value="Winged helix-like DNA-binding domain superfamily/Winged helix DNA-binding domain"/>
    <property type="match status" value="1"/>
</dbReference>
<keyword evidence="8 9" id="KW-0234">DNA repair</keyword>
<evidence type="ECO:0000256" key="2">
    <source>
        <dbReference type="ARBA" id="ARBA00022741"/>
    </source>
</evidence>
<reference evidence="12" key="1">
    <citation type="submission" date="2012-11" db="EMBL/GenBank/DDBJ databases">
        <authorList>
            <person name="Lucero-Rivera Y.E."/>
            <person name="Tovar-Ramirez D."/>
        </authorList>
    </citation>
    <scope>NUCLEOTIDE SEQUENCE [LARGE SCALE GENOMIC DNA]</scope>
    <source>
        <strain evidence="12">Araruama</strain>
    </source>
</reference>
<dbReference type="SMART" id="SM00382">
    <property type="entry name" value="AAA"/>
    <property type="match status" value="1"/>
</dbReference>
<dbReference type="InterPro" id="IPR008824">
    <property type="entry name" value="RuvB-like_N"/>
</dbReference>
<dbReference type="Pfam" id="PF05491">
    <property type="entry name" value="WHD_RuvB"/>
    <property type="match status" value="1"/>
</dbReference>
<dbReference type="GO" id="GO:0005524">
    <property type="term" value="F:ATP binding"/>
    <property type="evidence" value="ECO:0007669"/>
    <property type="project" value="UniProtKB-UniRule"/>
</dbReference>
<sequence>MKEIAIDENAGRLVSGSSLPEDAEDHILSLRPKEFKDYIGQRETVEILTIAISAAKKRSEAIEHVLLHGPPGLGKTTLAHLIAKEMDGTLTITSGPALEKGGDVLAILTHLDKGDVLFIDEIHRLPKSVEEFLYPAMEDFAVDFIFDKGPYAKSHRYRLNQFVMVGATTRVGLLSAPLRDRFGIFRSLDFYSEADLTTIIKRSASILKIQINDDAAISLANRSRGTPRIANRLLRRVRDFAQVRGDGQIDIQTVHRALTLEGVDNEGLTPLDRRYLNTIIAYYQGGPVGIEAIAATLQEEADTLVDVVEPFLLMKGFLMRTSAGRKTSAAAHIHIQKSDHAPKTPIQKRFAHNDKINKKSLTA</sequence>
<dbReference type="GO" id="GO:0006310">
    <property type="term" value="P:DNA recombination"/>
    <property type="evidence" value="ECO:0007669"/>
    <property type="project" value="UniProtKB-UniRule"/>
</dbReference>
<accession>A0A1V1PDG2</accession>
<dbReference type="EC" id="3.6.4.-" evidence="9"/>
<keyword evidence="3 9" id="KW-0227">DNA damage</keyword>
<comment type="domain">
    <text evidence="9">Has 3 domains, the large (RuvB-L) and small ATPase (RuvB-S) domains and the C-terminal head (RuvB-H) domain. The head domain binds DNA, while the ATPase domains jointly bind ATP, ADP or are empty depending on the state of the subunit in the translocation cycle. During a single DNA translocation step the structure of each domain remains the same, but their relative positions change.</text>
</comment>
<feature type="binding site" evidence="9">
    <location>
        <position position="191"/>
    </location>
    <ligand>
        <name>ATP</name>
        <dbReference type="ChEBI" id="CHEBI:30616"/>
    </ligand>
</feature>
<evidence type="ECO:0000313" key="11">
    <source>
        <dbReference type="EMBL" id="ETR72824.1"/>
    </source>
</evidence>
<dbReference type="GO" id="GO:0016887">
    <property type="term" value="F:ATP hydrolysis activity"/>
    <property type="evidence" value="ECO:0007669"/>
    <property type="project" value="RHEA"/>
</dbReference>
<evidence type="ECO:0000256" key="4">
    <source>
        <dbReference type="ARBA" id="ARBA00022801"/>
    </source>
</evidence>
<dbReference type="InterPro" id="IPR041445">
    <property type="entry name" value="AAA_lid_4"/>
</dbReference>
<comment type="similarity">
    <text evidence="9">Belongs to the RuvB family.</text>
</comment>
<feature type="binding site" evidence="9">
    <location>
        <position position="325"/>
    </location>
    <ligand>
        <name>DNA</name>
        <dbReference type="ChEBI" id="CHEBI:16991"/>
    </ligand>
</feature>
<dbReference type="Gene3D" id="1.10.8.60">
    <property type="match status" value="1"/>
</dbReference>
<dbReference type="GO" id="GO:0006281">
    <property type="term" value="P:DNA repair"/>
    <property type="evidence" value="ECO:0007669"/>
    <property type="project" value="UniProtKB-UniRule"/>
</dbReference>
<protein>
    <recommendedName>
        <fullName evidence="9">Holliday junction branch migration complex subunit RuvB</fullName>
        <ecNumber evidence="9">3.6.4.-</ecNumber>
    </recommendedName>
</protein>
<comment type="caution">
    <text evidence="9">Lacks conserved residue(s) required for the propagation of feature annotation.</text>
</comment>
<evidence type="ECO:0000259" key="10">
    <source>
        <dbReference type="SMART" id="SM00382"/>
    </source>
</evidence>
<evidence type="ECO:0000256" key="8">
    <source>
        <dbReference type="ARBA" id="ARBA00023204"/>
    </source>
</evidence>
<dbReference type="InterPro" id="IPR036390">
    <property type="entry name" value="WH_DNA-bd_sf"/>
</dbReference>
<dbReference type="GO" id="GO:0048476">
    <property type="term" value="C:Holliday junction resolvase complex"/>
    <property type="evidence" value="ECO:0007669"/>
    <property type="project" value="UniProtKB-UniRule"/>
</dbReference>
<dbReference type="SUPFAM" id="SSF46785">
    <property type="entry name" value="Winged helix' DNA-binding domain"/>
    <property type="match status" value="1"/>
</dbReference>
<dbReference type="InterPro" id="IPR008823">
    <property type="entry name" value="RuvB_wg_C"/>
</dbReference>
<keyword evidence="2 9" id="KW-0547">Nucleotide-binding</keyword>
<comment type="function">
    <text evidence="9">The RuvA-RuvB-RuvC complex processes Holliday junction (HJ) DNA during genetic recombination and DNA repair, while the RuvA-RuvB complex plays an important role in the rescue of blocked DNA replication forks via replication fork reversal (RFR). RuvA specifically binds to HJ cruciform DNA, conferring on it an open structure. The RuvB hexamer acts as an ATP-dependent pump, pulling dsDNA into and through the RuvAB complex. RuvB forms 2 homohexamers on either side of HJ DNA bound by 1 or 2 RuvA tetramers; 4 subunits per hexamer contact DNA at a time. Coordinated motions by a converter formed by DNA-disengaged RuvB subunits stimulates ATP hydrolysis and nucleotide exchange. Immobilization of the converter enables RuvB to convert the ATP-contained energy into a lever motion, pulling 2 nucleotides of DNA out of the RuvA tetramer per ATP hydrolyzed, thus driving DNA branch migration. The RuvB motors rotate together with the DNA substrate, which together with the progressing nucleotide cycle form the mechanistic basis for DNA recombination by continuous HJ branch migration. Branch migration allows RuvC to scan DNA until it finds its consensus sequence, where it cleaves and resolves cruciform DNA.</text>
</comment>
<evidence type="ECO:0000256" key="1">
    <source>
        <dbReference type="ARBA" id="ARBA00022490"/>
    </source>
</evidence>
<keyword evidence="11" id="KW-0347">Helicase</keyword>
<keyword evidence="1 9" id="KW-0963">Cytoplasm</keyword>
<feature type="binding site" evidence="9">
    <location>
        <position position="181"/>
    </location>
    <ligand>
        <name>ATP</name>
        <dbReference type="ChEBI" id="CHEBI:30616"/>
    </ligand>
</feature>
<keyword evidence="4 9" id="KW-0378">Hydrolase</keyword>
<feature type="binding site" evidence="9">
    <location>
        <begin position="138"/>
        <end position="140"/>
    </location>
    <ligand>
        <name>ATP</name>
        <dbReference type="ChEBI" id="CHEBI:30616"/>
    </ligand>
</feature>
<dbReference type="InterPro" id="IPR027417">
    <property type="entry name" value="P-loop_NTPase"/>
</dbReference>
<dbReference type="SUPFAM" id="SSF52540">
    <property type="entry name" value="P-loop containing nucleoside triphosphate hydrolases"/>
    <property type="match status" value="1"/>
</dbReference>
<dbReference type="AlphaFoldDB" id="A0A1V1PDG2"/>
<feature type="binding site" evidence="9">
    <location>
        <position position="30"/>
    </location>
    <ligand>
        <name>ATP</name>
        <dbReference type="ChEBI" id="CHEBI:30616"/>
    </ligand>
</feature>
<dbReference type="Proteomes" id="UP000189670">
    <property type="component" value="Unassembled WGS sequence"/>
</dbReference>
<dbReference type="NCBIfam" id="TIGR00635">
    <property type="entry name" value="ruvB"/>
    <property type="match status" value="1"/>
</dbReference>
<dbReference type="InterPro" id="IPR036388">
    <property type="entry name" value="WH-like_DNA-bd_sf"/>
</dbReference>
<dbReference type="InterPro" id="IPR003593">
    <property type="entry name" value="AAA+_ATPase"/>
</dbReference>
<evidence type="ECO:0000256" key="6">
    <source>
        <dbReference type="ARBA" id="ARBA00023125"/>
    </source>
</evidence>
<keyword evidence="7 9" id="KW-0233">DNA recombination</keyword>
<keyword evidence="6 9" id="KW-0238">DNA-binding</keyword>